<proteinExistence type="predicted"/>
<organism evidence="3 4">
    <name type="scientific">Laedolimicola ammoniilytica</name>
    <dbReference type="NCBI Taxonomy" id="2981771"/>
    <lineage>
        <taxon>Bacteria</taxon>
        <taxon>Bacillati</taxon>
        <taxon>Bacillota</taxon>
        <taxon>Clostridia</taxon>
        <taxon>Lachnospirales</taxon>
        <taxon>Lachnospiraceae</taxon>
        <taxon>Laedolimicola</taxon>
    </lineage>
</organism>
<dbReference type="PANTHER" id="PTHR23019:SF0">
    <property type="entry name" value="NUCLEAR PORE MEMBRANE GLYCOPROTEIN 210"/>
    <property type="match status" value="1"/>
</dbReference>
<dbReference type="InterPro" id="IPR008964">
    <property type="entry name" value="Invasin/intimin_cell_adhesion"/>
</dbReference>
<feature type="transmembrane region" description="Helical" evidence="1">
    <location>
        <begin position="12"/>
        <end position="35"/>
    </location>
</feature>
<dbReference type="Proteomes" id="UP001652461">
    <property type="component" value="Unassembled WGS sequence"/>
</dbReference>
<dbReference type="InterPro" id="IPR045197">
    <property type="entry name" value="NUP210-like"/>
</dbReference>
<dbReference type="RefSeq" id="WP_158362782.1">
    <property type="nucleotide sequence ID" value="NZ_JAOQKC010000006.1"/>
</dbReference>
<evidence type="ECO:0000313" key="3">
    <source>
        <dbReference type="EMBL" id="MCU6696468.1"/>
    </source>
</evidence>
<keyword evidence="1" id="KW-0812">Transmembrane</keyword>
<reference evidence="3 4" key="1">
    <citation type="journal article" date="2021" name="ISME Commun">
        <title>Automated analysis of genomic sequences facilitates high-throughput and comprehensive description of bacteria.</title>
        <authorList>
            <person name="Hitch T.C.A."/>
        </authorList>
    </citation>
    <scope>NUCLEOTIDE SEQUENCE [LARGE SCALE GENOMIC DNA]</scope>
    <source>
        <strain evidence="3 4">Sanger_04</strain>
    </source>
</reference>
<accession>A0ABT2RVW7</accession>
<dbReference type="SUPFAM" id="SSF51695">
    <property type="entry name" value="PLC-like phosphodiesterases"/>
    <property type="match status" value="1"/>
</dbReference>
<dbReference type="Gene3D" id="3.20.20.190">
    <property type="entry name" value="Phosphatidylinositol (PI) phosphodiesterase"/>
    <property type="match status" value="1"/>
</dbReference>
<sequence length="488" mass="54769">MSKKNQKEMSHYLRIALIILVPVAAILLFCSIFVFSIKSVTLSGVPEEGYTLVRYTDHVEETLSAKVERGNSLASSKISWKSSDPEVAEVSEDGVVTGKNPGTVVITAKAKGNPFVKAQVKVTVIQKALSMQIAFPEEIPSNEYYHLLHTGDQLSFETLPDPLNGLVENITYTSSNPEIVTVTEDGVIEAHKGGISEITVTWVGPYTEEGQEEILGDFLVNVCRSTDHDKLADHEIQWYEESCLIAHALGNAGEYTYTNTLDALEESISEGFRTLEVDLSLTSDGEVVCRHTWYSDDFDVSYDGTVPDLATFEKEKYFGKLTPLTGRKLLEVWSGHPELYFVTDVKQDENTNLYEVMEKLVALAREMGQEKLLDHLIVQLYNIPDYDKINAIYPVKHWLFTTYQLPETPGAEIEAAEYSDQMGFGAFTVPAWCMTNDYFIDLADANHLDLFVHVLDTREQVYKAANRGIYGFYTDFLNPGDPEELLQE</sequence>
<dbReference type="Gene3D" id="2.60.40.1080">
    <property type="match status" value="2"/>
</dbReference>
<name>A0ABT2RVW7_9FIRM</name>
<dbReference type="PANTHER" id="PTHR23019">
    <property type="entry name" value="NUCLEAR PORE MEMBRANE GLYCOPROTEIN GP210-RELATED"/>
    <property type="match status" value="1"/>
</dbReference>
<dbReference type="EMBL" id="JAOQKC010000006">
    <property type="protein sequence ID" value="MCU6696468.1"/>
    <property type="molecule type" value="Genomic_DNA"/>
</dbReference>
<evidence type="ECO:0000313" key="4">
    <source>
        <dbReference type="Proteomes" id="UP001652461"/>
    </source>
</evidence>
<dbReference type="SUPFAM" id="SSF49373">
    <property type="entry name" value="Invasin/intimin cell-adhesion fragments"/>
    <property type="match status" value="2"/>
</dbReference>
<keyword evidence="1" id="KW-1133">Transmembrane helix</keyword>
<keyword evidence="1" id="KW-0472">Membrane</keyword>
<dbReference type="InterPro" id="IPR030395">
    <property type="entry name" value="GP_PDE_dom"/>
</dbReference>
<keyword evidence="4" id="KW-1185">Reference proteome</keyword>
<feature type="domain" description="BIG2" evidence="2">
    <location>
        <begin position="46"/>
        <end position="120"/>
    </location>
</feature>
<dbReference type="InterPro" id="IPR017946">
    <property type="entry name" value="PLC-like_Pdiesterase_TIM-brl"/>
</dbReference>
<protein>
    <submittedName>
        <fullName evidence="3">Ig-like domain-containing protein</fullName>
    </submittedName>
</protein>
<dbReference type="InterPro" id="IPR003343">
    <property type="entry name" value="Big_2"/>
</dbReference>
<dbReference type="Pfam" id="PF26182">
    <property type="entry name" value="Ig_NUP210_5th"/>
    <property type="match status" value="1"/>
</dbReference>
<gene>
    <name evidence="3" type="ORF">OCV63_06090</name>
</gene>
<evidence type="ECO:0000256" key="1">
    <source>
        <dbReference type="SAM" id="Phobius"/>
    </source>
</evidence>
<dbReference type="SMART" id="SM00635">
    <property type="entry name" value="BID_2"/>
    <property type="match status" value="1"/>
</dbReference>
<comment type="caution">
    <text evidence="3">The sequence shown here is derived from an EMBL/GenBank/DDBJ whole genome shotgun (WGS) entry which is preliminary data.</text>
</comment>
<dbReference type="Pfam" id="PF03009">
    <property type="entry name" value="GDPD"/>
    <property type="match status" value="1"/>
</dbReference>
<evidence type="ECO:0000259" key="2">
    <source>
        <dbReference type="SMART" id="SM00635"/>
    </source>
</evidence>